<feature type="compositionally biased region" description="Pro residues" evidence="8">
    <location>
        <begin position="7"/>
        <end position="16"/>
    </location>
</feature>
<keyword evidence="4" id="KW-0479">Metal-binding</keyword>
<dbReference type="GO" id="GO:0005886">
    <property type="term" value="C:plasma membrane"/>
    <property type="evidence" value="ECO:0007669"/>
    <property type="project" value="TreeGrafter"/>
</dbReference>
<keyword evidence="9" id="KW-0812">Transmembrane</keyword>
<dbReference type="AlphaFoldDB" id="A0A9W3A4H1"/>
<keyword evidence="9" id="KW-0472">Membrane</keyword>
<dbReference type="Proteomes" id="UP001165740">
    <property type="component" value="Chromosome 4"/>
</dbReference>
<dbReference type="InterPro" id="IPR000718">
    <property type="entry name" value="Peptidase_M13"/>
</dbReference>
<feature type="region of interest" description="Disordered" evidence="8">
    <location>
        <begin position="1"/>
        <end position="37"/>
    </location>
</feature>
<comment type="similarity">
    <text evidence="2">Belongs to the peptidase M13 family.</text>
</comment>
<evidence type="ECO:0000256" key="4">
    <source>
        <dbReference type="ARBA" id="ARBA00022723"/>
    </source>
</evidence>
<dbReference type="InterPro" id="IPR042089">
    <property type="entry name" value="Peptidase_M13_dom_2"/>
</dbReference>
<evidence type="ECO:0000256" key="9">
    <source>
        <dbReference type="SAM" id="Phobius"/>
    </source>
</evidence>
<dbReference type="CDD" id="cd08662">
    <property type="entry name" value="M13"/>
    <property type="match status" value="1"/>
</dbReference>
<keyword evidence="12" id="KW-1185">Reference proteome</keyword>
<evidence type="ECO:0000259" key="11">
    <source>
        <dbReference type="Pfam" id="PF05649"/>
    </source>
</evidence>
<dbReference type="RefSeq" id="XP_055882074.1">
    <property type="nucleotide sequence ID" value="XM_056026099.1"/>
</dbReference>
<sequence>MADSVEPEPPPPPPPAEVVVTPVPSALPPNAPPPRQSCWEKRSTMEKVLVVFLILLLIVCLAVVAIFLIYYFFSTPPEGQCLTNKCMHLATALESKMDKSVDPCTDFYQYACGGWKNKNTIRPDRKLISLSSVLQDETYGKIKTSLEKRLPGDQLYRQQPSAFYAACMDIDKLNERGDEPFKKLVKSVGKFPSIDPSWQETDYDLEDLLIKLLKLGFNPLISINVARDPDNPNVNRLFISDGNPALVFNYVPDGAKDKKFEEQLVSLLVKLGANKTVAEEDVKDIIELSTKIRKINRVNKMDLLEPTTRVRQLEVKFPWLKWLDVFQGLVGSSGTVYVGPEEVVINTVPAYFEKLGPLLNSTSKRTLANFLMLPTLSFTSALGTEYITILDKYRKEMQGIQPAPRWETCVENTIRIFPESVSRMFVDNNYYNQTKEYVQTLVNDLTLAFTQMLDDNDWMSDETKKATITKLKSLQAKIGYPDYIMDNARLNNRYSFIPVKDTEYMETVVEGTRFAVAENFRKLKESPEKDLWPVYPVSVNAHYDQRNEIVLPAGILQYPIFNPDYSSSVIYGALGFIVGHELTHGFDKHGSQFNSQGEKNDWWKKEDKERFNNKAACFVQQYGCFKWDRLRSLDGEKTLNENIADNGGLKQSYKAYRNFVKRRGAEELRLPGLQLNHDQVFFLSFAQTLCEKASDEIKPDINESSSSAPSRYRVMGSLQNSAAFSFAFNCKANSRMNPLGKCEVW</sequence>
<dbReference type="Gene3D" id="3.40.390.10">
    <property type="entry name" value="Collagenase (Catalytic Domain)"/>
    <property type="match status" value="1"/>
</dbReference>
<name>A0A9W3A4H1_BIOGL</name>
<keyword evidence="7" id="KW-0482">Metalloprotease</keyword>
<reference evidence="13" key="1">
    <citation type="submission" date="2025-08" db="UniProtKB">
        <authorList>
            <consortium name="RefSeq"/>
        </authorList>
    </citation>
    <scope>IDENTIFICATION</scope>
</reference>
<dbReference type="GO" id="GO:0004222">
    <property type="term" value="F:metalloendopeptidase activity"/>
    <property type="evidence" value="ECO:0007669"/>
    <property type="project" value="InterPro"/>
</dbReference>
<dbReference type="PRINTS" id="PR00786">
    <property type="entry name" value="NEPRILYSIN"/>
</dbReference>
<dbReference type="InterPro" id="IPR024079">
    <property type="entry name" value="MetalloPept_cat_dom_sf"/>
</dbReference>
<dbReference type="PROSITE" id="PS51885">
    <property type="entry name" value="NEPRILYSIN"/>
    <property type="match status" value="1"/>
</dbReference>
<dbReference type="InterPro" id="IPR008753">
    <property type="entry name" value="Peptidase_M13_N"/>
</dbReference>
<accession>A0A9W3A4H1</accession>
<evidence type="ECO:0000259" key="10">
    <source>
        <dbReference type="Pfam" id="PF01431"/>
    </source>
</evidence>
<evidence type="ECO:0000256" key="1">
    <source>
        <dbReference type="ARBA" id="ARBA00001947"/>
    </source>
</evidence>
<dbReference type="GO" id="GO:0046872">
    <property type="term" value="F:metal ion binding"/>
    <property type="evidence" value="ECO:0007669"/>
    <property type="project" value="UniProtKB-KW"/>
</dbReference>
<organism evidence="12 13">
    <name type="scientific">Biomphalaria glabrata</name>
    <name type="common">Bloodfluke planorb</name>
    <name type="synonym">Freshwater snail</name>
    <dbReference type="NCBI Taxonomy" id="6526"/>
    <lineage>
        <taxon>Eukaryota</taxon>
        <taxon>Metazoa</taxon>
        <taxon>Spiralia</taxon>
        <taxon>Lophotrochozoa</taxon>
        <taxon>Mollusca</taxon>
        <taxon>Gastropoda</taxon>
        <taxon>Heterobranchia</taxon>
        <taxon>Euthyneura</taxon>
        <taxon>Panpulmonata</taxon>
        <taxon>Hygrophila</taxon>
        <taxon>Lymnaeoidea</taxon>
        <taxon>Planorbidae</taxon>
        <taxon>Biomphalaria</taxon>
    </lineage>
</organism>
<dbReference type="InterPro" id="IPR018497">
    <property type="entry name" value="Peptidase_M13_C"/>
</dbReference>
<keyword evidence="5" id="KW-0378">Hydrolase</keyword>
<evidence type="ECO:0000313" key="12">
    <source>
        <dbReference type="Proteomes" id="UP001165740"/>
    </source>
</evidence>
<protein>
    <submittedName>
        <fullName evidence="13">Neprilysin-like isoform X2</fullName>
    </submittedName>
</protein>
<dbReference type="Pfam" id="PF01431">
    <property type="entry name" value="Peptidase_M13"/>
    <property type="match status" value="1"/>
</dbReference>
<dbReference type="Gene3D" id="1.10.1380.10">
    <property type="entry name" value="Neutral endopeptidase , domain2"/>
    <property type="match status" value="1"/>
</dbReference>
<dbReference type="GeneID" id="106066758"/>
<dbReference type="Pfam" id="PF05649">
    <property type="entry name" value="Peptidase_M13_N"/>
    <property type="match status" value="1"/>
</dbReference>
<keyword evidence="6" id="KW-0862">Zinc</keyword>
<feature type="domain" description="Peptidase M13 N-terminal" evidence="11">
    <location>
        <begin position="103"/>
        <end position="481"/>
    </location>
</feature>
<dbReference type="PANTHER" id="PTHR11733:SF167">
    <property type="entry name" value="FI17812P1-RELATED"/>
    <property type="match status" value="1"/>
</dbReference>
<evidence type="ECO:0000256" key="8">
    <source>
        <dbReference type="SAM" id="MobiDB-lite"/>
    </source>
</evidence>
<feature type="domain" description="Peptidase M13 C-terminal" evidence="10">
    <location>
        <begin position="540"/>
        <end position="744"/>
    </location>
</feature>
<evidence type="ECO:0000256" key="2">
    <source>
        <dbReference type="ARBA" id="ARBA00007357"/>
    </source>
</evidence>
<gene>
    <name evidence="13" type="primary">LOC106066758</name>
</gene>
<proteinExistence type="inferred from homology"/>
<keyword evidence="9" id="KW-1133">Transmembrane helix</keyword>
<comment type="cofactor">
    <cofactor evidence="1">
        <name>Zn(2+)</name>
        <dbReference type="ChEBI" id="CHEBI:29105"/>
    </cofactor>
</comment>
<keyword evidence="3" id="KW-0645">Protease</keyword>
<dbReference type="SUPFAM" id="SSF55486">
    <property type="entry name" value="Metalloproteases ('zincins'), catalytic domain"/>
    <property type="match status" value="1"/>
</dbReference>
<dbReference type="GO" id="GO:0016485">
    <property type="term" value="P:protein processing"/>
    <property type="evidence" value="ECO:0007669"/>
    <property type="project" value="TreeGrafter"/>
</dbReference>
<feature type="compositionally biased region" description="Pro residues" evidence="8">
    <location>
        <begin position="25"/>
        <end position="35"/>
    </location>
</feature>
<evidence type="ECO:0000313" key="13">
    <source>
        <dbReference type="RefSeq" id="XP_055882074.1"/>
    </source>
</evidence>
<evidence type="ECO:0000256" key="3">
    <source>
        <dbReference type="ARBA" id="ARBA00022670"/>
    </source>
</evidence>
<feature type="transmembrane region" description="Helical" evidence="9">
    <location>
        <begin position="49"/>
        <end position="73"/>
    </location>
</feature>
<evidence type="ECO:0000256" key="6">
    <source>
        <dbReference type="ARBA" id="ARBA00022833"/>
    </source>
</evidence>
<evidence type="ECO:0000256" key="7">
    <source>
        <dbReference type="ARBA" id="ARBA00023049"/>
    </source>
</evidence>
<evidence type="ECO:0000256" key="5">
    <source>
        <dbReference type="ARBA" id="ARBA00022801"/>
    </source>
</evidence>
<dbReference type="PANTHER" id="PTHR11733">
    <property type="entry name" value="ZINC METALLOPROTEASE FAMILY M13 NEPRILYSIN-RELATED"/>
    <property type="match status" value="1"/>
</dbReference>